<evidence type="ECO:0000313" key="3">
    <source>
        <dbReference type="Proteomes" id="UP000266091"/>
    </source>
</evidence>
<gene>
    <name evidence="2" type="ORF">MESMUL_10440</name>
</gene>
<proteinExistence type="predicted"/>
<dbReference type="Proteomes" id="UP000266091">
    <property type="component" value="Unassembled WGS sequence"/>
</dbReference>
<keyword evidence="3" id="KW-1185">Reference proteome</keyword>
<feature type="domain" description="HNH nuclease" evidence="1">
    <location>
        <begin position="165"/>
        <end position="215"/>
    </location>
</feature>
<organism evidence="2 3">
    <name type="scientific">Mesosutterella multiformis</name>
    <dbReference type="NCBI Taxonomy" id="2259133"/>
    <lineage>
        <taxon>Bacteria</taxon>
        <taxon>Pseudomonadati</taxon>
        <taxon>Pseudomonadota</taxon>
        <taxon>Betaproteobacteria</taxon>
        <taxon>Burkholderiales</taxon>
        <taxon>Sutterellaceae</taxon>
        <taxon>Mesosutterella</taxon>
    </lineage>
</organism>
<reference evidence="2 3" key="1">
    <citation type="journal article" date="2018" name="Int. J. Syst. Evol. Microbiol.">
        <title>Mesosutterella multiformis gen. nov., sp. nov., a member of the family Sutterellaceae and Sutterella megalosphaeroides sp. nov., isolated from human faeces.</title>
        <authorList>
            <person name="Sakamoto M."/>
            <person name="Ikeyama N."/>
            <person name="Kunihiro T."/>
            <person name="Iino T."/>
            <person name="Yuki M."/>
            <person name="Ohkuma M."/>
        </authorList>
    </citation>
    <scope>NUCLEOTIDE SEQUENCE [LARGE SCALE GENOMIC DNA]</scope>
    <source>
        <strain evidence="2 3">4NBBH2</strain>
    </source>
</reference>
<dbReference type="InterPro" id="IPR003615">
    <property type="entry name" value="HNH_nuc"/>
</dbReference>
<dbReference type="GO" id="GO:0004519">
    <property type="term" value="F:endonuclease activity"/>
    <property type="evidence" value="ECO:0007669"/>
    <property type="project" value="UniProtKB-KW"/>
</dbReference>
<comment type="caution">
    <text evidence="2">The sequence shown here is derived from an EMBL/GenBank/DDBJ whole genome shotgun (WGS) entry which is preliminary data.</text>
</comment>
<name>A0A388SE28_9BURK</name>
<accession>A0A388SE28</accession>
<dbReference type="EMBL" id="BGZJ01000001">
    <property type="protein sequence ID" value="GBO93690.1"/>
    <property type="molecule type" value="Genomic_DNA"/>
</dbReference>
<sequence length="276" mass="31449">MQSLSIEQSVRRNWTEDEVTLALVLYVQMSSGQYTHGNPYVIKLAQQIDRTPNAVALKLSNLMRLDPKHARKGVSGMSHGSKIDEAVWHRYIGDDPQTADLTRLFDAAERIGEEKGISEDVYVPGFKSIKVPDPMAKTERFYLAKTRLHQDMFRNAVLSSYGWKCAITGLSERSLVEAAHIRPWKDSSEMRLQPSNGIALSVTMHRAFDKNLLGISPDMKCEFSRELLRSVAEGSAAAEFLAQLNHQSLQMPEKFQPNRDFLSERYQEYLNTERNR</sequence>
<keyword evidence="2" id="KW-0378">Hydrolase</keyword>
<keyword evidence="2" id="KW-0540">Nuclease</keyword>
<evidence type="ECO:0000313" key="2">
    <source>
        <dbReference type="EMBL" id="GBO93690.1"/>
    </source>
</evidence>
<protein>
    <submittedName>
        <fullName evidence="2">Endonuclease</fullName>
    </submittedName>
</protein>
<keyword evidence="2" id="KW-0255">Endonuclease</keyword>
<evidence type="ECO:0000259" key="1">
    <source>
        <dbReference type="Pfam" id="PF13391"/>
    </source>
</evidence>
<dbReference type="Pfam" id="PF13391">
    <property type="entry name" value="HNH_2"/>
    <property type="match status" value="1"/>
</dbReference>
<dbReference type="AlphaFoldDB" id="A0A388SE28"/>